<sequence length="473" mass="52765">MKATVTTQEQTLDEAFESLQYVFRNEPWPEYQVRAVWLRKLKENLLNNQEQLCQALNEDYGYRSEFDSLLADILPSIQQLNYTLKNLKQWMKPSARHAGLLLFPSSVKVHYQPVGVVGVIVPWNFPVFLSLGPVITALAAGNRVMVKMSEFTPATNRAMQAIFAGMENQIILVEGDSHIAAQFSALPFNHLFFTGSTQVGKRVAQAAAKNLTPVTLELGGKSPVIIAPDADIQSAVDNILLGKCINAGQICVAPDYVFLPEGSENAFIATYLQRYAEFYQQNNQSNQSGHIIDQRQIQRLDRYLQDAVQKGAVRHQIQNPIQADEGIGKGTQPCLLTGVNDNMLIMQEEIFGPILPVMTYQNVQQAFDYIRNRPRPLALYLMSKNSQLIEQVIHQSYSGGVCINDTLVHVGAEDAPFGGTGESGIGHYHGHEGFKTFSHAKTIVSSFAWLSRNGIILKNRDLAVKLMKKVFLR</sequence>
<comment type="caution">
    <text evidence="9">The sequence shown here is derived from an EMBL/GenBank/DDBJ whole genome shotgun (WGS) entry which is preliminary data.</text>
</comment>
<gene>
    <name evidence="9" type="ORF">H4O21_21215</name>
</gene>
<feature type="active site" evidence="5">
    <location>
        <position position="251"/>
    </location>
</feature>
<keyword evidence="10" id="KW-1185">Reference proteome</keyword>
<feature type="active site" evidence="5 6">
    <location>
        <position position="217"/>
    </location>
</feature>
<feature type="domain" description="Aldehyde dehydrogenase" evidence="8">
    <location>
        <begin position="10"/>
        <end position="443"/>
    </location>
</feature>
<dbReference type="GO" id="GO:0004029">
    <property type="term" value="F:aldehyde dehydrogenase (NAD+) activity"/>
    <property type="evidence" value="ECO:0007669"/>
    <property type="project" value="TreeGrafter"/>
</dbReference>
<dbReference type="PANTHER" id="PTHR43570:SF20">
    <property type="entry name" value="ALDEHYDE DEHYDROGENASE ALDX-RELATED"/>
    <property type="match status" value="1"/>
</dbReference>
<dbReference type="InterPro" id="IPR012394">
    <property type="entry name" value="Aldehyde_DH_NAD(P)"/>
</dbReference>
<evidence type="ECO:0000256" key="7">
    <source>
        <dbReference type="RuleBase" id="RU003345"/>
    </source>
</evidence>
<dbReference type="GO" id="GO:0006081">
    <property type="term" value="P:aldehyde metabolic process"/>
    <property type="evidence" value="ECO:0007669"/>
    <property type="project" value="InterPro"/>
</dbReference>
<dbReference type="PIRSF" id="PIRSF036492">
    <property type="entry name" value="ALDH"/>
    <property type="match status" value="1"/>
</dbReference>
<evidence type="ECO:0000256" key="4">
    <source>
        <dbReference type="PIRNR" id="PIRNR036492"/>
    </source>
</evidence>
<dbReference type="CDD" id="cd07133">
    <property type="entry name" value="ALDH_CALDH_CalB"/>
    <property type="match status" value="1"/>
</dbReference>
<accession>A0A839IWY5</accession>
<dbReference type="InterPro" id="IPR015590">
    <property type="entry name" value="Aldehyde_DH_dom"/>
</dbReference>
<dbReference type="SUPFAM" id="SSF53720">
    <property type="entry name" value="ALDH-like"/>
    <property type="match status" value="1"/>
</dbReference>
<dbReference type="PROSITE" id="PS00687">
    <property type="entry name" value="ALDEHYDE_DEHYDR_GLU"/>
    <property type="match status" value="1"/>
</dbReference>
<evidence type="ECO:0000256" key="5">
    <source>
        <dbReference type="PIRSR" id="PIRSR036492-1"/>
    </source>
</evidence>
<dbReference type="InterPro" id="IPR029510">
    <property type="entry name" value="Ald_DH_CS_GLU"/>
</dbReference>
<evidence type="ECO:0000256" key="2">
    <source>
        <dbReference type="ARBA" id="ARBA00023002"/>
    </source>
</evidence>
<dbReference type="EMBL" id="JACJFM010000044">
    <property type="protein sequence ID" value="MBB1489134.1"/>
    <property type="molecule type" value="Genomic_DNA"/>
</dbReference>
<keyword evidence="3" id="KW-0520">NAD</keyword>
<evidence type="ECO:0000259" key="8">
    <source>
        <dbReference type="Pfam" id="PF00171"/>
    </source>
</evidence>
<dbReference type="InterPro" id="IPR016161">
    <property type="entry name" value="Ald_DH/histidinol_DH"/>
</dbReference>
<evidence type="ECO:0000256" key="3">
    <source>
        <dbReference type="ARBA" id="ARBA00023027"/>
    </source>
</evidence>
<dbReference type="InterPro" id="IPR016162">
    <property type="entry name" value="Ald_DH_N"/>
</dbReference>
<dbReference type="InterPro" id="IPR016163">
    <property type="entry name" value="Ald_DH_C"/>
</dbReference>
<keyword evidence="2 4" id="KW-0560">Oxidoreductase</keyword>
<proteinExistence type="inferred from homology"/>
<evidence type="ECO:0000256" key="6">
    <source>
        <dbReference type="PROSITE-ProRule" id="PRU10007"/>
    </source>
</evidence>
<evidence type="ECO:0000313" key="10">
    <source>
        <dbReference type="Proteomes" id="UP000565262"/>
    </source>
</evidence>
<dbReference type="GO" id="GO:0005737">
    <property type="term" value="C:cytoplasm"/>
    <property type="evidence" value="ECO:0007669"/>
    <property type="project" value="TreeGrafter"/>
</dbReference>
<comment type="similarity">
    <text evidence="1 4 7">Belongs to the aldehyde dehydrogenase family.</text>
</comment>
<dbReference type="AlphaFoldDB" id="A0A839IWY5"/>
<dbReference type="Proteomes" id="UP000565262">
    <property type="component" value="Unassembled WGS sequence"/>
</dbReference>
<evidence type="ECO:0000313" key="9">
    <source>
        <dbReference type="EMBL" id="MBB1489134.1"/>
    </source>
</evidence>
<dbReference type="Gene3D" id="3.40.309.10">
    <property type="entry name" value="Aldehyde Dehydrogenase, Chain A, domain 2"/>
    <property type="match status" value="1"/>
</dbReference>
<dbReference type="Pfam" id="PF00171">
    <property type="entry name" value="Aldedh"/>
    <property type="match status" value="1"/>
</dbReference>
<evidence type="ECO:0000256" key="1">
    <source>
        <dbReference type="ARBA" id="ARBA00009986"/>
    </source>
</evidence>
<dbReference type="Gene3D" id="3.40.605.10">
    <property type="entry name" value="Aldehyde Dehydrogenase, Chain A, domain 1"/>
    <property type="match status" value="1"/>
</dbReference>
<organism evidence="9 10">
    <name type="scientific">Oceanospirillum sediminis</name>
    <dbReference type="NCBI Taxonomy" id="2760088"/>
    <lineage>
        <taxon>Bacteria</taxon>
        <taxon>Pseudomonadati</taxon>
        <taxon>Pseudomonadota</taxon>
        <taxon>Gammaproteobacteria</taxon>
        <taxon>Oceanospirillales</taxon>
        <taxon>Oceanospirillaceae</taxon>
        <taxon>Oceanospirillum</taxon>
    </lineage>
</organism>
<protein>
    <recommendedName>
        <fullName evidence="4">Aldehyde dehydrogenase</fullName>
    </recommendedName>
</protein>
<dbReference type="PANTHER" id="PTHR43570">
    <property type="entry name" value="ALDEHYDE DEHYDROGENASE"/>
    <property type="match status" value="1"/>
</dbReference>
<reference evidence="9 10" key="1">
    <citation type="submission" date="2020-08" db="EMBL/GenBank/DDBJ databases">
        <title>Oceanospirillum sp. nov. isolated from marine sediment.</title>
        <authorList>
            <person name="Ji X."/>
        </authorList>
    </citation>
    <scope>NUCLEOTIDE SEQUENCE [LARGE SCALE GENOMIC DNA]</scope>
    <source>
        <strain evidence="9 10">D5</strain>
    </source>
</reference>
<name>A0A839IWY5_9GAMM</name>